<evidence type="ECO:0000259" key="1">
    <source>
        <dbReference type="Pfam" id="PF07472"/>
    </source>
</evidence>
<organism evidence="3 5">
    <name type="scientific">Pseudomonas fluorescens</name>
    <dbReference type="NCBI Taxonomy" id="294"/>
    <lineage>
        <taxon>Bacteria</taxon>
        <taxon>Pseudomonadati</taxon>
        <taxon>Pseudomonadota</taxon>
        <taxon>Gammaproteobacteria</taxon>
        <taxon>Pseudomonadales</taxon>
        <taxon>Pseudomonadaceae</taxon>
        <taxon>Pseudomonas</taxon>
    </lineage>
</organism>
<gene>
    <name evidence="2" type="ORF">PS655_05882</name>
    <name evidence="3" type="ORF">PS870_06238</name>
</gene>
<dbReference type="Gene3D" id="2.60.120.400">
    <property type="entry name" value="Calcium-mediated lectin"/>
    <property type="match status" value="1"/>
</dbReference>
<accession>A0A5E7QGZ2</accession>
<dbReference type="InterPro" id="IPR012905">
    <property type="entry name" value="PA-IL"/>
</dbReference>
<dbReference type="Proteomes" id="UP000349468">
    <property type="component" value="Unassembled WGS sequence"/>
</dbReference>
<proteinExistence type="predicted"/>
<evidence type="ECO:0000313" key="2">
    <source>
        <dbReference type="EMBL" id="VVN46572.1"/>
    </source>
</evidence>
<dbReference type="AlphaFoldDB" id="A0A5E7QGZ2"/>
<dbReference type="EMBL" id="CABVHJ010000033">
    <property type="protein sequence ID" value="VVN46572.1"/>
    <property type="molecule type" value="Genomic_DNA"/>
</dbReference>
<reference evidence="4 5" key="1">
    <citation type="submission" date="2019-09" db="EMBL/GenBank/DDBJ databases">
        <authorList>
            <person name="Chandra G."/>
            <person name="Truman W A."/>
        </authorList>
    </citation>
    <scope>NUCLEOTIDE SEQUENCE [LARGE SCALE GENOMIC DNA]</scope>
    <source>
        <strain evidence="2">PS655</strain>
        <strain evidence="3">PS870</strain>
    </source>
</reference>
<dbReference type="InterPro" id="IPR010907">
    <property type="entry name" value="Ca-mediated_lectin"/>
</dbReference>
<sequence>MSVMPVWSGKVDGANPDGVATGITLKKGDVISILSKGWVHYANRSNAWAAPQGAINTDNVTLWIKLGNTQYPVGNGVYCWDVPADGELVLFFADGANMYADNSGSYTVDVYKNQAIGPATTTSHEQKGIQSDNKFTFQLPPGQQFGVTTLINTGASTAVNIYAQNNPDTLLYTVEGTGYPNKTYSGICSTGSNGKVRVEILSNGKPVKTTKFAHHIFDKEPGIAVFAAEDGTDNDYNDAIVILNWPLG</sequence>
<dbReference type="SUPFAM" id="SSF82026">
    <property type="entry name" value="Calcium-mediated lectin"/>
    <property type="match status" value="1"/>
</dbReference>
<dbReference type="RefSeq" id="WP_150652917.1">
    <property type="nucleotide sequence ID" value="NZ_CABVHJ010000033.1"/>
</dbReference>
<dbReference type="Pfam" id="PF07828">
    <property type="entry name" value="PA-IL"/>
    <property type="match status" value="1"/>
</dbReference>
<dbReference type="Proteomes" id="UP000327167">
    <property type="component" value="Unassembled WGS sequence"/>
</dbReference>
<dbReference type="Pfam" id="PF07472">
    <property type="entry name" value="PA-IIL"/>
    <property type="match status" value="1"/>
</dbReference>
<evidence type="ECO:0000313" key="3">
    <source>
        <dbReference type="EMBL" id="VVP61029.1"/>
    </source>
</evidence>
<dbReference type="SUPFAM" id="SSF49785">
    <property type="entry name" value="Galactose-binding domain-like"/>
    <property type="match status" value="1"/>
</dbReference>
<evidence type="ECO:0000313" key="5">
    <source>
        <dbReference type="Proteomes" id="UP000349468"/>
    </source>
</evidence>
<feature type="domain" description="Calcium-mediated lectin" evidence="1">
    <location>
        <begin position="137"/>
        <end position="247"/>
    </location>
</feature>
<evidence type="ECO:0000313" key="4">
    <source>
        <dbReference type="Proteomes" id="UP000327167"/>
    </source>
</evidence>
<dbReference type="Gene3D" id="2.60.120.430">
    <property type="entry name" value="Galactose-binding lectin"/>
    <property type="match status" value="1"/>
</dbReference>
<protein>
    <recommendedName>
        <fullName evidence="1">Calcium-mediated lectin domain-containing protein</fullName>
    </recommendedName>
</protein>
<name>A0A5E7QGZ2_PSEFL</name>
<dbReference type="InterPro" id="IPR036684">
    <property type="entry name" value="Ca_lectin_sf"/>
</dbReference>
<dbReference type="EMBL" id="CABVIK010000032">
    <property type="protein sequence ID" value="VVP61029.1"/>
    <property type="molecule type" value="Genomic_DNA"/>
</dbReference>
<dbReference type="InterPro" id="IPR008979">
    <property type="entry name" value="Galactose-bd-like_sf"/>
</dbReference>